<evidence type="ECO:0000313" key="3">
    <source>
        <dbReference type="Proteomes" id="UP000275652"/>
    </source>
</evidence>
<evidence type="ECO:0000256" key="1">
    <source>
        <dbReference type="SAM" id="MobiDB-lite"/>
    </source>
</evidence>
<reference evidence="2 3" key="1">
    <citation type="journal article" date="2018" name="J. Invertebr. Pathol.">
        <title>New genotyping method for the causative agent of crayfish plague (Aphanomyces astaci) based on whole genome data.</title>
        <authorList>
            <person name="Minardi D."/>
            <person name="Studholme D.J."/>
            <person name="van der Giezen M."/>
            <person name="Pretto T."/>
            <person name="Oidtmann B."/>
        </authorList>
    </citation>
    <scope>NUCLEOTIDE SEQUENCE [LARGE SCALE GENOMIC DNA]</scope>
    <source>
        <strain evidence="2 3">KB13</strain>
    </source>
</reference>
<organism evidence="2 3">
    <name type="scientific">Aphanomyces astaci</name>
    <name type="common">Crayfish plague agent</name>
    <dbReference type="NCBI Taxonomy" id="112090"/>
    <lineage>
        <taxon>Eukaryota</taxon>
        <taxon>Sar</taxon>
        <taxon>Stramenopiles</taxon>
        <taxon>Oomycota</taxon>
        <taxon>Saprolegniomycetes</taxon>
        <taxon>Saprolegniales</taxon>
        <taxon>Verrucalvaceae</taxon>
        <taxon>Aphanomyces</taxon>
    </lineage>
</organism>
<accession>A0A9X8DW19</accession>
<name>A0A9X8DW19_APHAT</name>
<sequence length="196" mass="21493">MKKVNEKRAVNAVNLPKLSTTSTDGEVTPRRPPRLPLDSPSSSETPQPLLALTPILGLDGGLTTPTKPVALLAPTTPSKQSKGQSLRARKLEDQQSPSHQPPSAVLNTAQLYDPTSSSLLNPAFEVDMTLLEAEVEKMKQLGQAAEGHVEAIYANNTKERMFFRQARYTDDYVPPPVVLPNLHFRYQSCFYGVVVV</sequence>
<gene>
    <name evidence="2" type="ORF">DYB28_006520</name>
</gene>
<dbReference type="EMBL" id="QUTI01028760">
    <property type="protein sequence ID" value="RLO04506.1"/>
    <property type="molecule type" value="Genomic_DNA"/>
</dbReference>
<feature type="region of interest" description="Disordered" evidence="1">
    <location>
        <begin position="1"/>
        <end position="51"/>
    </location>
</feature>
<dbReference type="Proteomes" id="UP000275652">
    <property type="component" value="Unassembled WGS sequence"/>
</dbReference>
<dbReference type="AlphaFoldDB" id="A0A9X8DW19"/>
<protein>
    <submittedName>
        <fullName evidence="2">Uncharacterized protein</fullName>
    </submittedName>
</protein>
<feature type="compositionally biased region" description="Polar residues" evidence="1">
    <location>
        <begin position="75"/>
        <end position="84"/>
    </location>
</feature>
<proteinExistence type="predicted"/>
<feature type="region of interest" description="Disordered" evidence="1">
    <location>
        <begin position="67"/>
        <end position="105"/>
    </location>
</feature>
<evidence type="ECO:0000313" key="2">
    <source>
        <dbReference type="EMBL" id="RLO04506.1"/>
    </source>
</evidence>
<comment type="caution">
    <text evidence="2">The sequence shown here is derived from an EMBL/GenBank/DDBJ whole genome shotgun (WGS) entry which is preliminary data.</text>
</comment>